<name>A0A1X0I292_9MYCO</name>
<feature type="region of interest" description="Disordered" evidence="1">
    <location>
        <begin position="18"/>
        <end position="38"/>
    </location>
</feature>
<protein>
    <submittedName>
        <fullName evidence="2">Cutinase family protein</fullName>
    </submittedName>
</protein>
<sequence>YADDGAMIDKGVAFASSHLDAGTSGTPPVASGRGGFGS</sequence>
<evidence type="ECO:0000256" key="1">
    <source>
        <dbReference type="SAM" id="MobiDB-lite"/>
    </source>
</evidence>
<evidence type="ECO:0000313" key="3">
    <source>
        <dbReference type="Proteomes" id="UP000192513"/>
    </source>
</evidence>
<feature type="non-terminal residue" evidence="2">
    <location>
        <position position="1"/>
    </location>
</feature>
<keyword evidence="3" id="KW-1185">Reference proteome</keyword>
<reference evidence="2 3" key="1">
    <citation type="submission" date="2017-02" db="EMBL/GenBank/DDBJ databases">
        <title>The new phylogeny of genus Mycobacterium.</title>
        <authorList>
            <person name="Tortoli E."/>
            <person name="Trovato A."/>
            <person name="Cirillo D.M."/>
        </authorList>
    </citation>
    <scope>NUCLEOTIDE SEQUENCE [LARGE SCALE GENOMIC DNA]</scope>
    <source>
        <strain evidence="2 3">DSM 45000</strain>
    </source>
</reference>
<gene>
    <name evidence="2" type="ORF">BST39_27555</name>
</gene>
<dbReference type="AlphaFoldDB" id="A0A1X0I292"/>
<evidence type="ECO:0000313" key="2">
    <source>
        <dbReference type="EMBL" id="ORB33035.1"/>
    </source>
</evidence>
<dbReference type="EMBL" id="MVIE01000073">
    <property type="protein sequence ID" value="ORB33035.1"/>
    <property type="molecule type" value="Genomic_DNA"/>
</dbReference>
<dbReference type="Proteomes" id="UP000192513">
    <property type="component" value="Unassembled WGS sequence"/>
</dbReference>
<accession>A0A1X0I292</accession>
<organism evidence="2 3">
    <name type="scientific">Mycobacterium paraseoulense</name>
    <dbReference type="NCBI Taxonomy" id="590652"/>
    <lineage>
        <taxon>Bacteria</taxon>
        <taxon>Bacillati</taxon>
        <taxon>Actinomycetota</taxon>
        <taxon>Actinomycetes</taxon>
        <taxon>Mycobacteriales</taxon>
        <taxon>Mycobacteriaceae</taxon>
        <taxon>Mycobacterium</taxon>
    </lineage>
</organism>
<proteinExistence type="predicted"/>
<comment type="caution">
    <text evidence="2">The sequence shown here is derived from an EMBL/GenBank/DDBJ whole genome shotgun (WGS) entry which is preliminary data.</text>
</comment>